<proteinExistence type="predicted"/>
<dbReference type="EMBL" id="CM043015">
    <property type="protein sequence ID" value="KAI4470456.1"/>
    <property type="molecule type" value="Genomic_DNA"/>
</dbReference>
<evidence type="ECO:0000313" key="2">
    <source>
        <dbReference type="Proteomes" id="UP001056778"/>
    </source>
</evidence>
<keyword evidence="2" id="KW-1185">Reference proteome</keyword>
<organism evidence="1 2">
    <name type="scientific">Holotrichia oblita</name>
    <name type="common">Chafer beetle</name>
    <dbReference type="NCBI Taxonomy" id="644536"/>
    <lineage>
        <taxon>Eukaryota</taxon>
        <taxon>Metazoa</taxon>
        <taxon>Ecdysozoa</taxon>
        <taxon>Arthropoda</taxon>
        <taxon>Hexapoda</taxon>
        <taxon>Insecta</taxon>
        <taxon>Pterygota</taxon>
        <taxon>Neoptera</taxon>
        <taxon>Endopterygota</taxon>
        <taxon>Coleoptera</taxon>
        <taxon>Polyphaga</taxon>
        <taxon>Scarabaeiformia</taxon>
        <taxon>Scarabaeidae</taxon>
        <taxon>Melolonthinae</taxon>
        <taxon>Holotrichia</taxon>
    </lineage>
</organism>
<reference evidence="1" key="1">
    <citation type="submission" date="2022-04" db="EMBL/GenBank/DDBJ databases">
        <title>Chromosome-scale genome assembly of Holotrichia oblita Faldermann.</title>
        <authorList>
            <person name="Rongchong L."/>
        </authorList>
    </citation>
    <scope>NUCLEOTIDE SEQUENCE</scope>
    <source>
        <strain evidence="1">81SQS9</strain>
    </source>
</reference>
<sequence length="397" mass="45706">MLHNRYTVENLVKPFKYYQVLPSMTHWINKVICRECFTSKHRNHLNEPIPRAARQYISNIKSALNRTRLIADKTTNATTRLQEISRRIEAHCDNVKKEIDKFIESYMEAIEQHRKKLHREVNEARVEKLHRIDQHAIDLQKHLSDIRNLLIFTDELMSEGTEVEVLSFIKPILQRLEIHNHRSIPELKISESLQFLPMEVASEFWNSCPLYGVEVTTQSVAPDHCILLEKGLHNLRVGKRTDITLELRDRSDTPLQRGGEIVSAEIKHREAGSIKQLPLQVEDNKDGTYRISFTPEIADKYVLFVNVKNQPIKNNPFTFTVRPFRPHHGSFHCCSFCSSGGSKDATCGCGGKMPGGYKGCGHGHDGHPGRRHWSCCGNVLEHSECNKRNSTHYQFTL</sequence>
<protein>
    <submittedName>
        <fullName evidence="1">Bonus isoform c-related</fullName>
    </submittedName>
</protein>
<gene>
    <name evidence="1" type="ORF">MML48_1g04565</name>
</gene>
<comment type="caution">
    <text evidence="1">The sequence shown here is derived from an EMBL/GenBank/DDBJ whole genome shotgun (WGS) entry which is preliminary data.</text>
</comment>
<dbReference type="Proteomes" id="UP001056778">
    <property type="component" value="Chromosome 1"/>
</dbReference>
<accession>A0ACB9TUI2</accession>
<name>A0ACB9TUI2_HOLOL</name>
<evidence type="ECO:0000313" key="1">
    <source>
        <dbReference type="EMBL" id="KAI4470456.1"/>
    </source>
</evidence>